<organism evidence="7 8">
    <name type="scientific">Quercus lobata</name>
    <name type="common">Valley oak</name>
    <dbReference type="NCBI Taxonomy" id="97700"/>
    <lineage>
        <taxon>Eukaryota</taxon>
        <taxon>Viridiplantae</taxon>
        <taxon>Streptophyta</taxon>
        <taxon>Embryophyta</taxon>
        <taxon>Tracheophyta</taxon>
        <taxon>Spermatophyta</taxon>
        <taxon>Magnoliopsida</taxon>
        <taxon>eudicotyledons</taxon>
        <taxon>Gunneridae</taxon>
        <taxon>Pentapetalae</taxon>
        <taxon>rosids</taxon>
        <taxon>fabids</taxon>
        <taxon>Fagales</taxon>
        <taxon>Fagaceae</taxon>
        <taxon>Quercus</taxon>
    </lineage>
</organism>
<evidence type="ECO:0000256" key="2">
    <source>
        <dbReference type="ARBA" id="ARBA00022734"/>
    </source>
</evidence>
<evidence type="ECO:0000259" key="6">
    <source>
        <dbReference type="Pfam" id="PF04195"/>
    </source>
</evidence>
<dbReference type="InParanoid" id="A0A7N2KTY5"/>
<dbReference type="EnsemblPlants" id="QL02p021994:mrna">
    <property type="protein sequence ID" value="QL02p021994:mrna"/>
    <property type="gene ID" value="QL02p021994"/>
</dbReference>
<dbReference type="InterPro" id="IPR001220">
    <property type="entry name" value="Legume_lectin_dom"/>
</dbReference>
<dbReference type="InterPro" id="IPR007321">
    <property type="entry name" value="Transposase_28"/>
</dbReference>
<protein>
    <submittedName>
        <fullName evidence="7">Uncharacterized protein</fullName>
    </submittedName>
</protein>
<evidence type="ECO:0000256" key="4">
    <source>
        <dbReference type="SAM" id="SignalP"/>
    </source>
</evidence>
<evidence type="ECO:0000313" key="8">
    <source>
        <dbReference type="Proteomes" id="UP000594261"/>
    </source>
</evidence>
<evidence type="ECO:0000259" key="5">
    <source>
        <dbReference type="Pfam" id="PF00139"/>
    </source>
</evidence>
<keyword evidence="4" id="KW-0732">Signal</keyword>
<accession>A0A7N2KTY5</accession>
<feature type="region of interest" description="Disordered" evidence="3">
    <location>
        <begin position="138"/>
        <end position="187"/>
    </location>
</feature>
<feature type="compositionally biased region" description="Low complexity" evidence="3">
    <location>
        <begin position="156"/>
        <end position="179"/>
    </location>
</feature>
<dbReference type="SUPFAM" id="SSF49899">
    <property type="entry name" value="Concanavalin A-like lectins/glucanases"/>
    <property type="match status" value="1"/>
</dbReference>
<keyword evidence="2" id="KW-0430">Lectin</keyword>
<comment type="similarity">
    <text evidence="1">Belongs to the leguminous lectin family.</text>
</comment>
<dbReference type="Gene3D" id="2.60.120.200">
    <property type="match status" value="1"/>
</dbReference>
<dbReference type="PANTHER" id="PTHR32401">
    <property type="entry name" value="CONCANAVALIN A-LIKE LECTIN FAMILY PROTEIN"/>
    <property type="match status" value="1"/>
</dbReference>
<dbReference type="Proteomes" id="UP000594261">
    <property type="component" value="Chromosome 2"/>
</dbReference>
<dbReference type="InterPro" id="IPR050258">
    <property type="entry name" value="Leguminous_Lectin"/>
</dbReference>
<evidence type="ECO:0000256" key="3">
    <source>
        <dbReference type="SAM" id="MobiDB-lite"/>
    </source>
</evidence>
<evidence type="ECO:0000313" key="7">
    <source>
        <dbReference type="EnsemblPlants" id="QL02p021994:mrna"/>
    </source>
</evidence>
<keyword evidence="8" id="KW-1185">Reference proteome</keyword>
<reference evidence="8" key="1">
    <citation type="journal article" date="2016" name="G3 (Bethesda)">
        <title>First Draft Assembly and Annotation of the Genome of a California Endemic Oak Quercus lobata Nee (Fagaceae).</title>
        <authorList>
            <person name="Sork V.L."/>
            <person name="Fitz-Gibbon S.T."/>
            <person name="Puiu D."/>
            <person name="Crepeau M."/>
            <person name="Gugger P.F."/>
            <person name="Sherman R."/>
            <person name="Stevens K."/>
            <person name="Langley C.H."/>
            <person name="Pellegrini M."/>
            <person name="Salzberg S.L."/>
        </authorList>
    </citation>
    <scope>NUCLEOTIDE SEQUENCE [LARGE SCALE GENOMIC DNA]</scope>
    <source>
        <strain evidence="8">cv. SW786</strain>
    </source>
</reference>
<feature type="domain" description="Transposase (putative) gypsy type" evidence="6">
    <location>
        <begin position="246"/>
        <end position="300"/>
    </location>
</feature>
<reference evidence="7" key="2">
    <citation type="submission" date="2021-01" db="UniProtKB">
        <authorList>
            <consortium name="EnsemblPlants"/>
        </authorList>
    </citation>
    <scope>IDENTIFICATION</scope>
</reference>
<name>A0A7N2KTY5_QUELO</name>
<feature type="chain" id="PRO_5029445844" evidence="4">
    <location>
        <begin position="18"/>
        <end position="341"/>
    </location>
</feature>
<dbReference type="GO" id="GO:0030246">
    <property type="term" value="F:carbohydrate binding"/>
    <property type="evidence" value="ECO:0007669"/>
    <property type="project" value="UniProtKB-KW"/>
</dbReference>
<proteinExistence type="inferred from homology"/>
<dbReference type="Pfam" id="PF04195">
    <property type="entry name" value="Transposase_28"/>
    <property type="match status" value="1"/>
</dbReference>
<dbReference type="Gramene" id="QL02p021994:mrna">
    <property type="protein sequence ID" value="QL02p021994:mrna"/>
    <property type="gene ID" value="QL02p021994"/>
</dbReference>
<feature type="domain" description="Legume lectin" evidence="5">
    <location>
        <begin position="24"/>
        <end position="136"/>
    </location>
</feature>
<dbReference type="PANTHER" id="PTHR32401:SF49">
    <property type="entry name" value="OS10G0129200 PROTEIN"/>
    <property type="match status" value="1"/>
</dbReference>
<evidence type="ECO:0000256" key="1">
    <source>
        <dbReference type="ARBA" id="ARBA00007606"/>
    </source>
</evidence>
<dbReference type="AlphaFoldDB" id="A0A7N2KTY5"/>
<feature type="signal peptide" evidence="4">
    <location>
        <begin position="1"/>
        <end position="17"/>
    </location>
</feature>
<dbReference type="InterPro" id="IPR013320">
    <property type="entry name" value="ConA-like_dom_sf"/>
</dbReference>
<dbReference type="Pfam" id="PF00139">
    <property type="entry name" value="Lectin_legB"/>
    <property type="match status" value="1"/>
</dbReference>
<sequence>MLLLLFFSTFLIQPSLSSVMDPITFSFPTFNPESCSNGELICMGSATAVDGYLSITPEPQHGNFTQLKTKVGRVLYSHPMLAWPANISTIFTVRISPFQDSTDSGDGMAFIIAPNHDPSPPDSHGFFLGILDRSTEVSLSSDKDDREIDEYHDESNYSNSSSDSSGDSSGKSTSSDKCSPTSFITPSSDQADDVLECSAMNILSKIKADRLHTLRNMYQIPKDVHTRLPTPSKWCCTPNSPRVGIYKSYLLGGLRLPLNTFARELLHCLGIGLNQLNSNGWRIIVAMQVLWREAFEGNHPLMVDGSLYCYKPAEIYKSLGFYQFSARDSGYRMIESLPTSD</sequence>